<feature type="compositionally biased region" description="Basic residues" evidence="1">
    <location>
        <begin position="430"/>
        <end position="440"/>
    </location>
</feature>
<evidence type="ECO:0000313" key="4">
    <source>
        <dbReference type="Proteomes" id="UP000182690"/>
    </source>
</evidence>
<feature type="region of interest" description="Disordered" evidence="1">
    <location>
        <begin position="329"/>
        <end position="440"/>
    </location>
</feature>
<keyword evidence="2" id="KW-0812">Transmembrane</keyword>
<evidence type="ECO:0000256" key="1">
    <source>
        <dbReference type="SAM" id="MobiDB-lite"/>
    </source>
</evidence>
<feature type="transmembrane region" description="Helical" evidence="2">
    <location>
        <begin position="255"/>
        <end position="280"/>
    </location>
</feature>
<keyword evidence="2" id="KW-1133">Transmembrane helix</keyword>
<evidence type="ECO:0000256" key="2">
    <source>
        <dbReference type="SAM" id="Phobius"/>
    </source>
</evidence>
<dbReference type="AlphaFoldDB" id="A0A1H1A051"/>
<reference evidence="3 4" key="1">
    <citation type="submission" date="2016-10" db="EMBL/GenBank/DDBJ databases">
        <authorList>
            <person name="de Groot N.N."/>
        </authorList>
    </citation>
    <scope>NUCLEOTIDE SEQUENCE [LARGE SCALE GENOMIC DNA]</scope>
    <source>
        <strain evidence="3 4">DSM 22788</strain>
    </source>
</reference>
<organism evidence="3 4">
    <name type="scientific">Leucobacter chromiiresistens</name>
    <dbReference type="NCBI Taxonomy" id="1079994"/>
    <lineage>
        <taxon>Bacteria</taxon>
        <taxon>Bacillati</taxon>
        <taxon>Actinomycetota</taxon>
        <taxon>Actinomycetes</taxon>
        <taxon>Micrococcales</taxon>
        <taxon>Microbacteriaceae</taxon>
        <taxon>Leucobacter</taxon>
    </lineage>
</organism>
<feature type="compositionally biased region" description="Gly residues" evidence="1">
    <location>
        <begin position="363"/>
        <end position="407"/>
    </location>
</feature>
<keyword evidence="2" id="KW-0472">Membrane</keyword>
<evidence type="ECO:0000313" key="3">
    <source>
        <dbReference type="EMBL" id="SDQ32676.1"/>
    </source>
</evidence>
<feature type="transmembrane region" description="Helical" evidence="2">
    <location>
        <begin position="195"/>
        <end position="215"/>
    </location>
</feature>
<name>A0A1H1A051_9MICO</name>
<dbReference type="STRING" id="1079994.SAMN04488565_2194"/>
<feature type="compositionally biased region" description="Basic and acidic residues" evidence="1">
    <location>
        <begin position="347"/>
        <end position="361"/>
    </location>
</feature>
<gene>
    <name evidence="3" type="ORF">SAMN04488565_2194</name>
</gene>
<dbReference type="Proteomes" id="UP000182690">
    <property type="component" value="Unassembled WGS sequence"/>
</dbReference>
<protein>
    <recommendedName>
        <fullName evidence="5">TrbL/VirB6 plasmid conjugal transfer protein</fullName>
    </recommendedName>
</protein>
<feature type="transmembrane region" description="Helical" evidence="2">
    <location>
        <begin position="93"/>
        <end position="113"/>
    </location>
</feature>
<sequence>MYVLEDKLELGCTPGLEYPLCVSAESTARGFGDFIGWLAQIVLGSQKFAPGTTLWDSAIGEASNWFAIAIVVMLCTGIIGVSTGMLSMKGRRLWISLAGIAAAIPSTFLSLMLGGELLKISDQLSDLALTRIGGADGFENLFRAAVQNGTGSDLFGAVSTAAGLSSAPGLLFMLIMILAGLVVMSFALAFRNLGLMVLIAFSPLAFMAVPMRGGWGIAKKWAMAGIALLLSKPLMFGILAMLLKSSEGMALFSSQTLTVVTGLFVVSFMPMMAYSFFAFLGSNNENMAGQGMAGQAGQKASAPMQRIGGMVTGKIGAGAAGFAGSIFGKSKGSGSTGPRVPTPPQDSKGKPDDAGNKKDQSSGKGGGKGSSGQNGGGQGAGKGGGQNGGKGGSGGGRPGGNRGGGVGSNPEIRQPPSPTPQPDGGQRPQSKFRRPSIPKW</sequence>
<feature type="transmembrane region" description="Helical" evidence="2">
    <location>
        <begin position="169"/>
        <end position="188"/>
    </location>
</feature>
<dbReference type="OrthoDB" id="4976596at2"/>
<proteinExistence type="predicted"/>
<evidence type="ECO:0008006" key="5">
    <source>
        <dbReference type="Google" id="ProtNLM"/>
    </source>
</evidence>
<dbReference type="RefSeq" id="WP_010157079.1">
    <property type="nucleotide sequence ID" value="NZ_FNKB01000001.1"/>
</dbReference>
<accession>A0A1H1A051</accession>
<feature type="transmembrane region" description="Helical" evidence="2">
    <location>
        <begin position="221"/>
        <end position="243"/>
    </location>
</feature>
<dbReference type="EMBL" id="FNKB01000001">
    <property type="protein sequence ID" value="SDQ32676.1"/>
    <property type="molecule type" value="Genomic_DNA"/>
</dbReference>
<feature type="transmembrane region" description="Helical" evidence="2">
    <location>
        <begin position="65"/>
        <end position="86"/>
    </location>
</feature>